<dbReference type="InterPro" id="IPR050168">
    <property type="entry name" value="AAA_ATPase_domain"/>
</dbReference>
<organism evidence="6 7">
    <name type="scientific">Acrasis kona</name>
    <dbReference type="NCBI Taxonomy" id="1008807"/>
    <lineage>
        <taxon>Eukaryota</taxon>
        <taxon>Discoba</taxon>
        <taxon>Heterolobosea</taxon>
        <taxon>Tetramitia</taxon>
        <taxon>Eutetramitia</taxon>
        <taxon>Acrasidae</taxon>
        <taxon>Acrasis</taxon>
    </lineage>
</organism>
<reference evidence="6 7" key="1">
    <citation type="submission" date="2024-03" db="EMBL/GenBank/DDBJ databases">
        <title>The Acrasis kona genome and developmental transcriptomes reveal deep origins of eukaryotic multicellular pathways.</title>
        <authorList>
            <person name="Sheikh S."/>
            <person name="Fu C.-J."/>
            <person name="Brown M.W."/>
            <person name="Baldauf S.L."/>
        </authorList>
    </citation>
    <scope>NUCLEOTIDE SEQUENCE [LARGE SCALE GENOMIC DNA]</scope>
    <source>
        <strain evidence="6 7">ATCC MYA-3509</strain>
    </source>
</reference>
<dbReference type="InterPro" id="IPR003960">
    <property type="entry name" value="ATPase_AAA_CS"/>
</dbReference>
<name>A0AAW2Z2I4_9EUKA</name>
<protein>
    <submittedName>
        <fullName evidence="6">Ribosome biogenesis ATPase</fullName>
    </submittedName>
</protein>
<dbReference type="GO" id="GO:1990275">
    <property type="term" value="F:preribosome binding"/>
    <property type="evidence" value="ECO:0007669"/>
    <property type="project" value="TreeGrafter"/>
</dbReference>
<dbReference type="CDD" id="cd19530">
    <property type="entry name" value="RecA-like_NVL_r2-like"/>
    <property type="match status" value="1"/>
</dbReference>
<accession>A0AAW2Z2I4</accession>
<evidence type="ECO:0000259" key="5">
    <source>
        <dbReference type="SMART" id="SM00382"/>
    </source>
</evidence>
<dbReference type="FunFam" id="3.40.50.300:FF:000149">
    <property type="entry name" value="Nuclear valosin-containing protein-like"/>
    <property type="match status" value="1"/>
</dbReference>
<dbReference type="GO" id="GO:0005524">
    <property type="term" value="F:ATP binding"/>
    <property type="evidence" value="ECO:0007669"/>
    <property type="project" value="UniProtKB-KW"/>
</dbReference>
<dbReference type="AlphaFoldDB" id="A0AAW2Z2I4"/>
<feature type="compositionally biased region" description="Basic and acidic residues" evidence="4">
    <location>
        <begin position="164"/>
        <end position="173"/>
    </location>
</feature>
<dbReference type="Gene3D" id="1.10.8.60">
    <property type="match status" value="1"/>
</dbReference>
<feature type="domain" description="AAA+ ATPase" evidence="5">
    <location>
        <begin position="597"/>
        <end position="734"/>
    </location>
</feature>
<keyword evidence="7" id="KW-1185">Reference proteome</keyword>
<feature type="compositionally biased region" description="Basic and acidic residues" evidence="4">
    <location>
        <begin position="187"/>
        <end position="199"/>
    </location>
</feature>
<dbReference type="FunFam" id="3.40.50.300:FF:000365">
    <property type="entry name" value="Ribosome biogenesis ATPase RIX7"/>
    <property type="match status" value="1"/>
</dbReference>
<evidence type="ECO:0000256" key="1">
    <source>
        <dbReference type="ARBA" id="ARBA00006914"/>
    </source>
</evidence>
<comment type="similarity">
    <text evidence="1">Belongs to the AAA ATPase family.</text>
</comment>
<dbReference type="GO" id="GO:0005634">
    <property type="term" value="C:nucleus"/>
    <property type="evidence" value="ECO:0007669"/>
    <property type="project" value="TreeGrafter"/>
</dbReference>
<dbReference type="EMBL" id="JAOPGA020000964">
    <property type="protein sequence ID" value="KAL0483477.1"/>
    <property type="molecule type" value="Genomic_DNA"/>
</dbReference>
<keyword evidence="2" id="KW-0547">Nucleotide-binding</keyword>
<evidence type="ECO:0000313" key="7">
    <source>
        <dbReference type="Proteomes" id="UP001431209"/>
    </source>
</evidence>
<sequence>MVRRKGYTPLSTGQAGLDTELLITHLKELDENIYNPDIPIFQKQQYTNMATNLRKKYTIYKKSGTYLEFSRTIEDAIELGKRRVGRGLEPTDSSKDEEMNLQIHTIDTGCSSDEDLEKELEELEKSGVKLVPVINKNTMNNSLLEKYKNQTAKEEGDPTPVPDPKQKKAKTEKSTTAPSTPSATIEETTRGTKRQRETDVDAQNTLAQATTPSSATSKKKKKMVVTAQRPDLRYSDVGGVDHVLQDLRELIEYPFTHPELYKHLGVEPARGVLLFGPPGSGKTMLATAIAGELGIPFFKISAPEFVSGMSGESESKIRALFKDAVELAPSLIFIDEIDAIAPKRDNAAREMEKRIVAQLLTCMDDLTFTKTNDKMVLVIGATNRPDSIDDALRRAGRFDREISLGIPDEKARVQILKIATTGKRLSHDIDFLKLAKLTPGFVGADLKAVVQEATIMCINRNFSVIYQPPSDASSSSSSSSPAMVQTLPSPPTYGSGLGTRSADTSISMSVRELIGQGLKNREPIPQEVLDQMYFTNKDFEESIKKVQPSSKREGFATVPDVTWEDIGALDVVRSELQLAILEPIRNSEKYIRLGLTAPSGVLLYGPPGCGKTLLAKAIANDSGANFISVKGPELLNKFVGESERAVRQVFARAAASSPCVIFFDELDALAPKRSMDSTNSSTERVVNQLLTEMDGVEGRRNVYVIAATNRPDIIDPAMLRPGRLDKLLYVPLPNESERSSILVTSARKTPLDVDVDIEGDCKVVRVLFWC</sequence>
<evidence type="ECO:0000256" key="4">
    <source>
        <dbReference type="SAM" id="MobiDB-lite"/>
    </source>
</evidence>
<evidence type="ECO:0000256" key="3">
    <source>
        <dbReference type="ARBA" id="ARBA00022840"/>
    </source>
</evidence>
<dbReference type="InterPro" id="IPR027417">
    <property type="entry name" value="P-loop_NTPase"/>
</dbReference>
<dbReference type="Proteomes" id="UP001431209">
    <property type="component" value="Unassembled WGS sequence"/>
</dbReference>
<evidence type="ECO:0000313" key="6">
    <source>
        <dbReference type="EMBL" id="KAL0483477.1"/>
    </source>
</evidence>
<dbReference type="PANTHER" id="PTHR23077">
    <property type="entry name" value="AAA-FAMILY ATPASE"/>
    <property type="match status" value="1"/>
</dbReference>
<dbReference type="GO" id="GO:0016887">
    <property type="term" value="F:ATP hydrolysis activity"/>
    <property type="evidence" value="ECO:0007669"/>
    <property type="project" value="InterPro"/>
</dbReference>
<proteinExistence type="inferred from homology"/>
<dbReference type="InterPro" id="IPR003593">
    <property type="entry name" value="AAA+_ATPase"/>
</dbReference>
<dbReference type="SUPFAM" id="SSF52540">
    <property type="entry name" value="P-loop containing nucleoside triphosphate hydrolases"/>
    <property type="match status" value="2"/>
</dbReference>
<evidence type="ECO:0000256" key="2">
    <source>
        <dbReference type="ARBA" id="ARBA00022741"/>
    </source>
</evidence>
<keyword evidence="3" id="KW-0067">ATP-binding</keyword>
<feature type="domain" description="AAA+ ATPase" evidence="5">
    <location>
        <begin position="268"/>
        <end position="408"/>
    </location>
</feature>
<dbReference type="Pfam" id="PF17862">
    <property type="entry name" value="AAA_lid_3"/>
    <property type="match status" value="1"/>
</dbReference>
<dbReference type="Gene3D" id="3.40.50.300">
    <property type="entry name" value="P-loop containing nucleotide triphosphate hydrolases"/>
    <property type="match status" value="2"/>
</dbReference>
<dbReference type="CDD" id="cd19518">
    <property type="entry name" value="RecA-like_NVL_r1-like"/>
    <property type="match status" value="1"/>
</dbReference>
<dbReference type="GO" id="GO:0003723">
    <property type="term" value="F:RNA binding"/>
    <property type="evidence" value="ECO:0007669"/>
    <property type="project" value="TreeGrafter"/>
</dbReference>
<dbReference type="PROSITE" id="PS00674">
    <property type="entry name" value="AAA"/>
    <property type="match status" value="1"/>
</dbReference>
<dbReference type="PANTHER" id="PTHR23077:SF171">
    <property type="entry name" value="NUCLEAR VALOSIN-CONTAINING PROTEIN-LIKE"/>
    <property type="match status" value="1"/>
</dbReference>
<gene>
    <name evidence="6" type="ORF">AKO1_014752</name>
</gene>
<dbReference type="SMART" id="SM00382">
    <property type="entry name" value="AAA"/>
    <property type="match status" value="2"/>
</dbReference>
<feature type="region of interest" description="Disordered" evidence="4">
    <location>
        <begin position="149"/>
        <end position="224"/>
    </location>
</feature>
<feature type="compositionally biased region" description="Low complexity" evidence="4">
    <location>
        <begin position="207"/>
        <end position="216"/>
    </location>
</feature>
<dbReference type="InterPro" id="IPR041569">
    <property type="entry name" value="AAA_lid_3"/>
</dbReference>
<dbReference type="InterPro" id="IPR003959">
    <property type="entry name" value="ATPase_AAA_core"/>
</dbReference>
<dbReference type="Pfam" id="PF00004">
    <property type="entry name" value="AAA"/>
    <property type="match status" value="2"/>
</dbReference>
<comment type="caution">
    <text evidence="6">The sequence shown here is derived from an EMBL/GenBank/DDBJ whole genome shotgun (WGS) entry which is preliminary data.</text>
</comment>
<dbReference type="GO" id="GO:0042254">
    <property type="term" value="P:ribosome biogenesis"/>
    <property type="evidence" value="ECO:0007669"/>
    <property type="project" value="TreeGrafter"/>
</dbReference>
<feature type="region of interest" description="Disordered" evidence="4">
    <location>
        <begin position="469"/>
        <end position="500"/>
    </location>
</feature>
<feature type="compositionally biased region" description="Low complexity" evidence="4">
    <location>
        <begin position="174"/>
        <end position="184"/>
    </location>
</feature>